<evidence type="ECO:0000256" key="3">
    <source>
        <dbReference type="ARBA" id="ARBA00022722"/>
    </source>
</evidence>
<protein>
    <submittedName>
        <fullName evidence="8">Retrovirus-related Pol polyprotein from transposon 297</fullName>
    </submittedName>
</protein>
<keyword evidence="4" id="KW-0255">Endonuclease</keyword>
<dbReference type="PANTHER" id="PTHR37984:SF5">
    <property type="entry name" value="PROTEIN NYNRIN-LIKE"/>
    <property type="match status" value="1"/>
</dbReference>
<keyword evidence="2" id="KW-0548">Nucleotidyltransferase</keyword>
<dbReference type="GO" id="GO:0016787">
    <property type="term" value="F:hydrolase activity"/>
    <property type="evidence" value="ECO:0007669"/>
    <property type="project" value="UniProtKB-KW"/>
</dbReference>
<dbReference type="Gene3D" id="3.10.20.370">
    <property type="match status" value="1"/>
</dbReference>
<dbReference type="Proteomes" id="UP000499080">
    <property type="component" value="Unassembled WGS sequence"/>
</dbReference>
<dbReference type="InterPro" id="IPR043502">
    <property type="entry name" value="DNA/RNA_pol_sf"/>
</dbReference>
<dbReference type="Pfam" id="PF17917">
    <property type="entry name" value="RT_RNaseH"/>
    <property type="match status" value="1"/>
</dbReference>
<dbReference type="CDD" id="cd09274">
    <property type="entry name" value="RNase_HI_RT_Ty3"/>
    <property type="match status" value="1"/>
</dbReference>
<dbReference type="OrthoDB" id="8052391at2759"/>
<name>A0A4Y2AEP0_ARAVE</name>
<evidence type="ECO:0000256" key="6">
    <source>
        <dbReference type="ARBA" id="ARBA00022918"/>
    </source>
</evidence>
<dbReference type="InterPro" id="IPR041373">
    <property type="entry name" value="RT_RNaseH"/>
</dbReference>
<reference evidence="8 9" key="1">
    <citation type="journal article" date="2019" name="Sci. Rep.">
        <title>Orb-weaving spider Araneus ventricosus genome elucidates the spidroin gene catalogue.</title>
        <authorList>
            <person name="Kono N."/>
            <person name="Nakamura H."/>
            <person name="Ohtoshi R."/>
            <person name="Moran D.A.P."/>
            <person name="Shinohara A."/>
            <person name="Yoshida Y."/>
            <person name="Fujiwara M."/>
            <person name="Mori M."/>
            <person name="Tomita M."/>
            <person name="Arakawa K."/>
        </authorList>
    </citation>
    <scope>NUCLEOTIDE SEQUENCE [LARGE SCALE GENOMIC DNA]</scope>
</reference>
<evidence type="ECO:0000256" key="5">
    <source>
        <dbReference type="ARBA" id="ARBA00022801"/>
    </source>
</evidence>
<keyword evidence="9" id="KW-1185">Reference proteome</keyword>
<evidence type="ECO:0000259" key="7">
    <source>
        <dbReference type="Pfam" id="PF17917"/>
    </source>
</evidence>
<keyword evidence="6" id="KW-0695">RNA-directed DNA polymerase</keyword>
<feature type="domain" description="Reverse transcriptase RNase H-like" evidence="7">
    <location>
        <begin position="209"/>
        <end position="310"/>
    </location>
</feature>
<keyword evidence="5" id="KW-0378">Hydrolase</keyword>
<evidence type="ECO:0000313" key="8">
    <source>
        <dbReference type="EMBL" id="GBL77779.1"/>
    </source>
</evidence>
<sequence>MRLQKSGESLQVAAAYVERLMSLAYAKCSQDVRDSLAAQYFLDAIRDEDPHDETRLMDAKDLKSSLAYIMKYETAKTASKTSRNVRSIEIEDGTGIERDEKFDCLLKTLEKLLNSDNAGKKNTPRRNPNVTCWKCNGKRARTERVPDDFAQPGKIMCGRLTGPRLSFLNKVPEKRLKVSALCGGRDGLYLEDLFAALITFPILTYPLTDKQFILDTDASNEGIGAVLSQKIGNEECVIAYFSKSLGKPERNYCVTRKELLAIVKFIEHFHHYLYGQKFLLGTDNGSLRWLLNFREPEGRIACWIQRLQEYDFEIQHRKGISHENADVLSRRPCKESCKHCMNAEKKFEMEKDIFMKVLTTEYP</sequence>
<evidence type="ECO:0000313" key="9">
    <source>
        <dbReference type="Proteomes" id="UP000499080"/>
    </source>
</evidence>
<gene>
    <name evidence="8" type="primary">pol_3739</name>
    <name evidence="8" type="ORF">AVEN_152985_1</name>
</gene>
<evidence type="ECO:0000256" key="2">
    <source>
        <dbReference type="ARBA" id="ARBA00022695"/>
    </source>
</evidence>
<dbReference type="GO" id="GO:0004519">
    <property type="term" value="F:endonuclease activity"/>
    <property type="evidence" value="ECO:0007669"/>
    <property type="project" value="UniProtKB-KW"/>
</dbReference>
<organism evidence="8 9">
    <name type="scientific">Araneus ventricosus</name>
    <name type="common">Orbweaver spider</name>
    <name type="synonym">Epeira ventricosa</name>
    <dbReference type="NCBI Taxonomy" id="182803"/>
    <lineage>
        <taxon>Eukaryota</taxon>
        <taxon>Metazoa</taxon>
        <taxon>Ecdysozoa</taxon>
        <taxon>Arthropoda</taxon>
        <taxon>Chelicerata</taxon>
        <taxon>Arachnida</taxon>
        <taxon>Araneae</taxon>
        <taxon>Araneomorphae</taxon>
        <taxon>Entelegynae</taxon>
        <taxon>Araneoidea</taxon>
        <taxon>Araneidae</taxon>
        <taxon>Araneus</taxon>
    </lineage>
</organism>
<proteinExistence type="predicted"/>
<dbReference type="FunFam" id="3.10.20.370:FF:000001">
    <property type="entry name" value="Retrovirus-related Pol polyprotein from transposon 17.6-like protein"/>
    <property type="match status" value="1"/>
</dbReference>
<keyword evidence="3" id="KW-0540">Nuclease</keyword>
<dbReference type="GO" id="GO:0003964">
    <property type="term" value="F:RNA-directed DNA polymerase activity"/>
    <property type="evidence" value="ECO:0007669"/>
    <property type="project" value="UniProtKB-KW"/>
</dbReference>
<dbReference type="EMBL" id="BGPR01000013">
    <property type="protein sequence ID" value="GBL77779.1"/>
    <property type="molecule type" value="Genomic_DNA"/>
</dbReference>
<dbReference type="InterPro" id="IPR050951">
    <property type="entry name" value="Retrovirus_Pol_polyprotein"/>
</dbReference>
<dbReference type="PANTHER" id="PTHR37984">
    <property type="entry name" value="PROTEIN CBG26694"/>
    <property type="match status" value="1"/>
</dbReference>
<dbReference type="SUPFAM" id="SSF56672">
    <property type="entry name" value="DNA/RNA polymerases"/>
    <property type="match status" value="1"/>
</dbReference>
<evidence type="ECO:0000256" key="1">
    <source>
        <dbReference type="ARBA" id="ARBA00022679"/>
    </source>
</evidence>
<accession>A0A4Y2AEP0</accession>
<dbReference type="AlphaFoldDB" id="A0A4Y2AEP0"/>
<comment type="caution">
    <text evidence="8">The sequence shown here is derived from an EMBL/GenBank/DDBJ whole genome shotgun (WGS) entry which is preliminary data.</text>
</comment>
<evidence type="ECO:0000256" key="4">
    <source>
        <dbReference type="ARBA" id="ARBA00022759"/>
    </source>
</evidence>
<keyword evidence="1" id="KW-0808">Transferase</keyword>